<proteinExistence type="inferred from homology"/>
<name>A0ABS0H1V0_9ACTN</name>
<keyword evidence="2" id="KW-0645">Protease</keyword>
<keyword evidence="7" id="KW-1185">Reference proteome</keyword>
<comment type="similarity">
    <text evidence="1">Belongs to the peptidase C40 family.</text>
</comment>
<dbReference type="Proteomes" id="UP000638560">
    <property type="component" value="Unassembled WGS sequence"/>
</dbReference>
<dbReference type="SUPFAM" id="SSF54001">
    <property type="entry name" value="Cysteine proteinases"/>
    <property type="match status" value="1"/>
</dbReference>
<reference evidence="6 7" key="1">
    <citation type="submission" date="2020-11" db="EMBL/GenBank/DDBJ databases">
        <title>A novel isolate from a Black sea contaminated sediment with potential to produce alkanes: Plantactinospora alkalitolerans sp. nov.</title>
        <authorList>
            <person name="Carro L."/>
            <person name="Veyisoglu A."/>
            <person name="Guven K."/>
            <person name="Schumann P."/>
            <person name="Klenk H.-P."/>
            <person name="Sahin N."/>
        </authorList>
    </citation>
    <scope>NUCLEOTIDE SEQUENCE [LARGE SCALE GENOMIC DNA]</scope>
    <source>
        <strain evidence="6 7">S1510</strain>
    </source>
</reference>
<dbReference type="RefSeq" id="WP_196203657.1">
    <property type="nucleotide sequence ID" value="NZ_JADPUN010000218.1"/>
</dbReference>
<sequence length="98" mass="10484">MVYGCLTCSCFRCRTCRSAPGARLQSGDLLFFGTPSRVHHVGISLGGTAMVHAPSFGEPVRVGDYRTHGDPISGRYPANSWAGGRIGGIRRELAHIPV</sequence>
<evidence type="ECO:0000259" key="5">
    <source>
        <dbReference type="Pfam" id="PF00877"/>
    </source>
</evidence>
<protein>
    <submittedName>
        <fullName evidence="6">C40 family peptidase</fullName>
    </submittedName>
</protein>
<keyword evidence="3" id="KW-0378">Hydrolase</keyword>
<evidence type="ECO:0000256" key="3">
    <source>
        <dbReference type="ARBA" id="ARBA00022801"/>
    </source>
</evidence>
<gene>
    <name evidence="6" type="ORF">I0C86_24635</name>
</gene>
<evidence type="ECO:0000256" key="1">
    <source>
        <dbReference type="ARBA" id="ARBA00007074"/>
    </source>
</evidence>
<evidence type="ECO:0000256" key="2">
    <source>
        <dbReference type="ARBA" id="ARBA00022670"/>
    </source>
</evidence>
<dbReference type="InterPro" id="IPR038765">
    <property type="entry name" value="Papain-like_cys_pep_sf"/>
</dbReference>
<dbReference type="Gene3D" id="3.90.1720.10">
    <property type="entry name" value="endopeptidase domain like (from Nostoc punctiforme)"/>
    <property type="match status" value="1"/>
</dbReference>
<dbReference type="Pfam" id="PF00877">
    <property type="entry name" value="NLPC_P60"/>
    <property type="match status" value="1"/>
</dbReference>
<accession>A0ABS0H1V0</accession>
<organism evidence="6 7">
    <name type="scientific">Plantactinospora alkalitolerans</name>
    <dbReference type="NCBI Taxonomy" id="2789879"/>
    <lineage>
        <taxon>Bacteria</taxon>
        <taxon>Bacillati</taxon>
        <taxon>Actinomycetota</taxon>
        <taxon>Actinomycetes</taxon>
        <taxon>Micromonosporales</taxon>
        <taxon>Micromonosporaceae</taxon>
        <taxon>Plantactinospora</taxon>
    </lineage>
</organism>
<keyword evidence="4" id="KW-0788">Thiol protease</keyword>
<evidence type="ECO:0000313" key="6">
    <source>
        <dbReference type="EMBL" id="MBF9132117.1"/>
    </source>
</evidence>
<feature type="domain" description="NlpC/P60" evidence="5">
    <location>
        <begin position="19"/>
        <end position="67"/>
    </location>
</feature>
<dbReference type="EMBL" id="JADPUN010000218">
    <property type="protein sequence ID" value="MBF9132117.1"/>
    <property type="molecule type" value="Genomic_DNA"/>
</dbReference>
<evidence type="ECO:0000256" key="4">
    <source>
        <dbReference type="ARBA" id="ARBA00022807"/>
    </source>
</evidence>
<evidence type="ECO:0000313" key="7">
    <source>
        <dbReference type="Proteomes" id="UP000638560"/>
    </source>
</evidence>
<comment type="caution">
    <text evidence="6">The sequence shown here is derived from an EMBL/GenBank/DDBJ whole genome shotgun (WGS) entry which is preliminary data.</text>
</comment>
<dbReference type="InterPro" id="IPR000064">
    <property type="entry name" value="NLP_P60_dom"/>
</dbReference>